<keyword evidence="11" id="KW-0324">Glycolysis</keyword>
<dbReference type="InterPro" id="IPR015793">
    <property type="entry name" value="Pyrv_Knase_brl"/>
</dbReference>
<gene>
    <name evidence="14" type="ORF">C7B81_14735</name>
</gene>
<keyword evidence="15" id="KW-1185">Reference proteome</keyword>
<dbReference type="SUPFAM" id="SSF51621">
    <property type="entry name" value="Phosphoenolpyruvate/pyruvate domain"/>
    <property type="match status" value="1"/>
</dbReference>
<keyword evidence="5" id="KW-0808">Transferase</keyword>
<comment type="similarity">
    <text evidence="3">Belongs to the pyruvate kinase family.</text>
</comment>
<dbReference type="Gene3D" id="3.20.20.60">
    <property type="entry name" value="Phosphoenolpyruvate-binding domains"/>
    <property type="match status" value="2"/>
</dbReference>
<keyword evidence="7" id="KW-0547">Nucleotide-binding</keyword>
<evidence type="ECO:0000256" key="10">
    <source>
        <dbReference type="ARBA" id="ARBA00022842"/>
    </source>
</evidence>
<dbReference type="InterPro" id="IPR001697">
    <property type="entry name" value="Pyr_Knase"/>
</dbReference>
<evidence type="ECO:0000256" key="3">
    <source>
        <dbReference type="ARBA" id="ARBA00008663"/>
    </source>
</evidence>
<sequence length="565" mass="60242">MNDPTPALWMLDTLRALRATLERIAVEEAACLEAIHPDYRASARNLLHVMAFHRHAHPGLPKALRQRGLCALTDCDAHLMSSLEAVITALEALEGLGPSAAVTQQQPGSPAGLGGPAALEQHGDRLFGALAAAGGAGIMVTLPAEAAGSPALVADLLAAGMSIARINGADDDPVVWGRMVDALRAARVITGRPCAIAMDLAGPKLRTGQLALQPAVIRARPPRDRMGRPTQPVRILAVPPGALPGPEDMEAVRLPARLSKAKRLKQGSRLQGRDGSGRWRTLQVVRRGPDGVLLMQAEKTCHFTSGLVFRQRHGKARLRVGPLAPESGERLLRPGNVLRLTPEPDQGGGTLPCTLPEVFGDLCLGERVLFDDGRIGAVIRGVSAQEVVIEVTKAQARGSRLRSDKGINFPDSDLRTPALTAKDIEDLAFAAQHADMISSSFVHRESDIQSLRHCLEGMGRGDLAVVLKIETRQAYLNLPRLLLAAMAHGAPVGVMVARGDLAIECGWEALAPIQEEILRICTAANVPCIWATEVLDTLAQHGHPTSPLLTCLSFRSNCEPDDPLP</sequence>
<organism evidence="14 15">
    <name type="scientific">Aphanothece cf. minutissima CCALA 015</name>
    <dbReference type="NCBI Taxonomy" id="2107695"/>
    <lineage>
        <taxon>Bacteria</taxon>
        <taxon>Bacillati</taxon>
        <taxon>Cyanobacteriota</taxon>
        <taxon>Cyanophyceae</taxon>
        <taxon>Oscillatoriophycideae</taxon>
        <taxon>Chroococcales</taxon>
        <taxon>Aphanothecaceae</taxon>
        <taxon>Aphanothece</taxon>
    </lineage>
</organism>
<evidence type="ECO:0000256" key="8">
    <source>
        <dbReference type="ARBA" id="ARBA00022777"/>
    </source>
</evidence>
<evidence type="ECO:0000259" key="13">
    <source>
        <dbReference type="Pfam" id="PF00224"/>
    </source>
</evidence>
<dbReference type="Pfam" id="PF00224">
    <property type="entry name" value="PK"/>
    <property type="match status" value="1"/>
</dbReference>
<evidence type="ECO:0000256" key="9">
    <source>
        <dbReference type="ARBA" id="ARBA00022840"/>
    </source>
</evidence>
<feature type="domain" description="Pyruvate kinase barrel" evidence="13">
    <location>
        <begin position="353"/>
        <end position="545"/>
    </location>
</feature>
<keyword evidence="8 14" id="KW-0418">Kinase</keyword>
<keyword evidence="6" id="KW-0479">Metal-binding</keyword>
<evidence type="ECO:0000256" key="2">
    <source>
        <dbReference type="ARBA" id="ARBA00004997"/>
    </source>
</evidence>
<dbReference type="InterPro" id="IPR015813">
    <property type="entry name" value="Pyrv/PenolPyrv_kinase-like_dom"/>
</dbReference>
<evidence type="ECO:0000313" key="14">
    <source>
        <dbReference type="EMBL" id="PSB36037.1"/>
    </source>
</evidence>
<protein>
    <recommendedName>
        <fullName evidence="4">pyruvate kinase</fullName>
        <ecNumber evidence="4">2.7.1.40</ecNumber>
    </recommendedName>
</protein>
<evidence type="ECO:0000256" key="5">
    <source>
        <dbReference type="ARBA" id="ARBA00022679"/>
    </source>
</evidence>
<evidence type="ECO:0000256" key="1">
    <source>
        <dbReference type="ARBA" id="ARBA00001958"/>
    </source>
</evidence>
<keyword evidence="12 14" id="KW-0670">Pyruvate</keyword>
<keyword evidence="9" id="KW-0067">ATP-binding</keyword>
<evidence type="ECO:0000313" key="15">
    <source>
        <dbReference type="Proteomes" id="UP000238218"/>
    </source>
</evidence>
<comment type="pathway">
    <text evidence="2">Carbohydrate degradation; glycolysis; pyruvate from D-glyceraldehyde 3-phosphate: step 5/5.</text>
</comment>
<evidence type="ECO:0000256" key="4">
    <source>
        <dbReference type="ARBA" id="ARBA00012142"/>
    </source>
</evidence>
<comment type="caution">
    <text evidence="14">The sequence shown here is derived from an EMBL/GenBank/DDBJ whole genome shotgun (WGS) entry which is preliminary data.</text>
</comment>
<dbReference type="InterPro" id="IPR011037">
    <property type="entry name" value="Pyrv_Knase-like_insert_dom_sf"/>
</dbReference>
<dbReference type="GO" id="GO:0016301">
    <property type="term" value="F:kinase activity"/>
    <property type="evidence" value="ECO:0007669"/>
    <property type="project" value="UniProtKB-KW"/>
</dbReference>
<dbReference type="Gene3D" id="2.40.33.10">
    <property type="entry name" value="PK beta-barrel domain-like"/>
    <property type="match status" value="2"/>
</dbReference>
<proteinExistence type="inferred from homology"/>
<dbReference type="EMBL" id="PVWP01000012">
    <property type="protein sequence ID" value="PSB36037.1"/>
    <property type="molecule type" value="Genomic_DNA"/>
</dbReference>
<dbReference type="EC" id="2.7.1.40" evidence="4"/>
<dbReference type="SUPFAM" id="SSF50800">
    <property type="entry name" value="PK beta-barrel domain-like"/>
    <property type="match status" value="1"/>
</dbReference>
<dbReference type="InterPro" id="IPR015806">
    <property type="entry name" value="Pyrv_Knase_insert_dom_sf"/>
</dbReference>
<dbReference type="Proteomes" id="UP000238218">
    <property type="component" value="Unassembled WGS sequence"/>
</dbReference>
<keyword evidence="10" id="KW-0460">Magnesium</keyword>
<comment type="cofactor">
    <cofactor evidence="1">
        <name>K(+)</name>
        <dbReference type="ChEBI" id="CHEBI:29103"/>
    </cofactor>
</comment>
<evidence type="ECO:0000256" key="7">
    <source>
        <dbReference type="ARBA" id="ARBA00022741"/>
    </source>
</evidence>
<dbReference type="PANTHER" id="PTHR11817">
    <property type="entry name" value="PYRUVATE KINASE"/>
    <property type="match status" value="1"/>
</dbReference>
<accession>A0ABX5F407</accession>
<name>A0ABX5F407_9CHRO</name>
<dbReference type="InterPro" id="IPR040442">
    <property type="entry name" value="Pyrv_kinase-like_dom_sf"/>
</dbReference>
<evidence type="ECO:0000256" key="12">
    <source>
        <dbReference type="ARBA" id="ARBA00023317"/>
    </source>
</evidence>
<dbReference type="RefSeq" id="WP_106222807.1">
    <property type="nucleotide sequence ID" value="NZ_PVWP01000012.1"/>
</dbReference>
<evidence type="ECO:0000256" key="11">
    <source>
        <dbReference type="ARBA" id="ARBA00023152"/>
    </source>
</evidence>
<reference evidence="14 15" key="2">
    <citation type="submission" date="2018-03" db="EMBL/GenBank/DDBJ databases">
        <title>The ancient ancestry and fast evolution of plastids.</title>
        <authorList>
            <person name="Moore K.R."/>
            <person name="Magnabosco C."/>
            <person name="Momper L."/>
            <person name="Gold D.A."/>
            <person name="Bosak T."/>
            <person name="Fournier G.P."/>
        </authorList>
    </citation>
    <scope>NUCLEOTIDE SEQUENCE [LARGE SCALE GENOMIC DNA]</scope>
    <source>
        <strain evidence="14 15">CCALA 015</strain>
    </source>
</reference>
<evidence type="ECO:0000256" key="6">
    <source>
        <dbReference type="ARBA" id="ARBA00022723"/>
    </source>
</evidence>
<reference evidence="14 15" key="1">
    <citation type="submission" date="2018-02" db="EMBL/GenBank/DDBJ databases">
        <authorList>
            <person name="Moore K."/>
            <person name="Momper L."/>
        </authorList>
    </citation>
    <scope>NUCLEOTIDE SEQUENCE [LARGE SCALE GENOMIC DNA]</scope>
    <source>
        <strain evidence="14 15">CCALA 015</strain>
    </source>
</reference>